<dbReference type="GO" id="GO:0005524">
    <property type="term" value="F:ATP binding"/>
    <property type="evidence" value="ECO:0007669"/>
    <property type="project" value="UniProtKB-UniRule"/>
</dbReference>
<keyword evidence="6" id="KW-0507">mRNA processing</keyword>
<proteinExistence type="inferred from homology"/>
<dbReference type="InterPro" id="IPR045116">
    <property type="entry name" value="Clp1/Grc3"/>
</dbReference>
<evidence type="ECO:0000256" key="6">
    <source>
        <dbReference type="HAMAP-Rule" id="MF_03035"/>
    </source>
</evidence>
<sequence length="1772" mass="193229">MQPAAPTGASTTRVIKLEQLSEWRFEVGFSSEVEVKLVAGVAEKDGTELAAHHVYRFSGVKTKILTFMGCQLEVTGTCDDEFLADFPKPTDSPMNSYLNLHFKLHALRQHAAAAKAEGPRIMICGPPNTGKTSVARTLTSYATRLEGQPLVVNMDPKEGMLSLPGTLSASALASILDIEAVDGWGTTPTSGPSQVPVKLPLAFYYGRTSPAEDPKKYLELVSRLAGSVTSRFTQDPDVKSSGMIIDTPSTDEKSKASMDVLMHIAEELSANIILVLGSSRVNTELSRRFVNERTGLGEQIHVIHLDRSEGVATRDEGYMQQACEASIREYFFGNIGRTLSPATQQVDFDSLTIYRLGDYSVYGNGDEGLMLSEPSGLMAHWTLAVMYASTKDSPETIRNANVMGSEVEVKLVAGVAEKDGTELAAHHVYRFSGVKTKILTFMGCQLEVTGTCDDEFLADFPKPTDSPMNSYLNLHFKLHALRQHAAAAKAEGPRVMICGPPNTGKTSVARTLTSYATRLEGQPLMVNMDPKEGMLSLPGTLSASALASILDIEAVDGWGTTPTSGPSQVPVKLPLAFYYGRTSPADDPKKYLELVSRLAGSVTSRFTQDPDVKSSGLIIDTPSMDEKSKANMDVLVHIAEELSANIILVLGSSRINTELSRRFANERTGLGEQIHVIHLDRSEGVATRDEGYMQQACEASIREYFFGNIGRTLSPATQQVDFDSLTIYRLGDYSVYGNGDEGLMLSEPSGLMAHWTLAVMYASTKDSPETIRNANVMGNLVPQALAITHVPSKPVETEFGMALSTLAQSALGEVYGAFQTPPMRARPMFRWWWPDGLVDPEEIRAEVLQMYDAGFGGAEISDVHRSRNTPIDLENYGWGTQPWIDGLYAAVSEADKVGFYIDNTVGPTYPAAVPGLSQDDPAASQEVVLGRAVVTGGERYSGPVPPPDHAPEGDVTKETLLAVHAYKVAAGSSPTANPIILDHTSLISLSCFAANGTANFTPPDDGTWMILSWHERGSGMKAKGGPHNHEDGAVIDHFSSAGIGAVTNFWDDHLLTPEIKDLLSDIGGAYFEDSIELEYNTIWTPDLREEFKTYQGYDLFRYLPAITQDDQKNVFRFADAELNRGVINDFWDTLGKMYVDNHIDGIKPWANAMNMKFRAQVYGVPTAATTAAGKIDIPEGESLGFKNMGDWRALAGAANFANLTMISNEAGALLNQPYATTWDLMIKIMNPIMTAGVNLQIFHGFSYKEAPGAKWPGFAAFPPYSGNRVGYSESWGPRIPMWKHTRDVADYFARTQSLLQRGSPKHDVAFYSPKGYIAAGFSGPWYSLDGAHQGWSMNLIGPGQFEEPTAFVEDGLLHPNGPGFSVLAFEGDSFASRAPVIEVATAEKILDFAKKGLTVVAVGNWTAPRAFGYKEFDQNDKIKAIFDELLALPNVFNPADRPDIPAAMAKAGVKPRVQYDNQQLLNYHRVDGDSDHFFFTATYTDIYEIRANIRVQPVEADVIIPRRSSTGVPFWMNLWTGEITPVANYEEVSDTQLKVRISLSAYQSAMLTVAPSDTTPIHARLAAPAGASLHRTEAGLVLRSNNTGTYDVALSTGESVSAQIDSVIPAQALSNWSLDVEDWRPTDDVFSTETVKVNRTFSLGDGPLVAWPEIEGLEDSVGIGRYSSSFTLDSEWNADVDGAVLAIPTFIGSLRIFVNDEWIGPVNQMGVEFDITAFLEEGKNTVVIEMATNLINRIRTVDPAVYSSMGRQQHGLVGTIEVKPYGVRKLAE</sequence>
<accession>A0A0G4N8C9</accession>
<feature type="domain" description="AAA+ ATPase" evidence="7">
    <location>
        <begin position="117"/>
        <end position="301"/>
    </location>
</feature>
<dbReference type="PANTHER" id="PTHR12755:SF6">
    <property type="entry name" value="POLYRIBONUCLEOTIDE 5'-HYDROXYL-KINASE CLP1"/>
    <property type="match status" value="1"/>
</dbReference>
<dbReference type="InterPro" id="IPR003593">
    <property type="entry name" value="AAA+_ATPase"/>
</dbReference>
<feature type="domain" description="AAA+ ATPase" evidence="7">
    <location>
        <begin position="491"/>
        <end position="675"/>
    </location>
</feature>
<keyword evidence="4 6" id="KW-0547">Nucleotide-binding</keyword>
<dbReference type="InterPro" id="IPR038238">
    <property type="entry name" value="Clp1_C_sf"/>
</dbReference>
<feature type="binding site" evidence="6">
    <location>
        <begin position="128"/>
        <end position="133"/>
    </location>
    <ligand>
        <name>ATP</name>
        <dbReference type="ChEBI" id="CHEBI:30616"/>
    </ligand>
</feature>
<evidence type="ECO:0000256" key="1">
    <source>
        <dbReference type="ARBA" id="ARBA00003798"/>
    </source>
</evidence>
<evidence type="ECO:0000256" key="3">
    <source>
        <dbReference type="ARBA" id="ARBA00019824"/>
    </source>
</evidence>
<dbReference type="InterPro" id="IPR008979">
    <property type="entry name" value="Galactose-bd-like_sf"/>
</dbReference>
<dbReference type="Pfam" id="PF16575">
    <property type="entry name" value="CLP1_P"/>
    <property type="match status" value="2"/>
</dbReference>
<feature type="binding site" evidence="6">
    <location>
        <position position="61"/>
    </location>
    <ligand>
        <name>ATP</name>
        <dbReference type="ChEBI" id="CHEBI:30616"/>
    </ligand>
</feature>
<dbReference type="InterPro" id="IPR032324">
    <property type="entry name" value="Clp1_N"/>
</dbReference>
<dbReference type="Gene3D" id="2.40.30.330">
    <property type="entry name" value="Pre-mRNA cleavage complex subunit Clp1, C-terminal domain"/>
    <property type="match status" value="1"/>
</dbReference>
<evidence type="ECO:0000313" key="9">
    <source>
        <dbReference type="Proteomes" id="UP000045706"/>
    </source>
</evidence>
<dbReference type="Proteomes" id="UP000045706">
    <property type="component" value="Unassembled WGS sequence"/>
</dbReference>
<gene>
    <name evidence="6" type="primary">CLP1</name>
    <name evidence="8" type="ORF">BN1723_005430</name>
</gene>
<feature type="binding site" evidence="6">
    <location>
        <position position="22"/>
    </location>
    <ligand>
        <name>ATP</name>
        <dbReference type="ChEBI" id="CHEBI:30616"/>
    </ligand>
</feature>
<comment type="function">
    <text evidence="6">Required for endonucleolytic cleavage during polyadenylation-dependent pre-mRNA 3'-end formation.</text>
</comment>
<dbReference type="SUPFAM" id="SSF49785">
    <property type="entry name" value="Galactose-binding domain-like"/>
    <property type="match status" value="1"/>
</dbReference>
<evidence type="ECO:0000256" key="5">
    <source>
        <dbReference type="ARBA" id="ARBA00022840"/>
    </source>
</evidence>
<dbReference type="InterPro" id="IPR038239">
    <property type="entry name" value="Clp1_N_sf"/>
</dbReference>
<dbReference type="Gene3D" id="3.40.50.300">
    <property type="entry name" value="P-loop containing nucleotide triphosphate hydrolases"/>
    <property type="match status" value="2"/>
</dbReference>
<reference evidence="9" key="1">
    <citation type="submission" date="2015-05" db="EMBL/GenBank/DDBJ databases">
        <authorList>
            <person name="Fogelqvist Johan"/>
        </authorList>
    </citation>
    <scope>NUCLEOTIDE SEQUENCE [LARGE SCALE GENOMIC DNA]</scope>
</reference>
<comment type="similarity">
    <text evidence="6">Belongs to the Clp1 family. Clp1 subfamily.</text>
</comment>
<comment type="subcellular location">
    <subcellularLocation>
        <location evidence="6">Nucleus</location>
    </subcellularLocation>
</comment>
<dbReference type="Gene3D" id="2.60.120.260">
    <property type="entry name" value="Galactose-binding domain-like"/>
    <property type="match status" value="1"/>
</dbReference>
<dbReference type="PANTHER" id="PTHR12755">
    <property type="entry name" value="CLEAVAGE/POLYADENYLATION FACTOR IA SUBUNIT CLP1P"/>
    <property type="match status" value="1"/>
</dbReference>
<dbReference type="SUPFAM" id="SSF52540">
    <property type="entry name" value="P-loop containing nucleoside triphosphate hydrolases"/>
    <property type="match status" value="2"/>
</dbReference>
<evidence type="ECO:0000256" key="2">
    <source>
        <dbReference type="ARBA" id="ARBA00018706"/>
    </source>
</evidence>
<keyword evidence="6" id="KW-0539">Nucleus</keyword>
<evidence type="ECO:0000259" key="7">
    <source>
        <dbReference type="SMART" id="SM00382"/>
    </source>
</evidence>
<evidence type="ECO:0000313" key="8">
    <source>
        <dbReference type="EMBL" id="CRK42816.1"/>
    </source>
</evidence>
<dbReference type="GO" id="GO:0006388">
    <property type="term" value="P:tRNA splicing, via endonucleolytic cleavage and ligation"/>
    <property type="evidence" value="ECO:0007669"/>
    <property type="project" value="TreeGrafter"/>
</dbReference>
<dbReference type="Pfam" id="PF16573">
    <property type="entry name" value="CLP1_N"/>
    <property type="match status" value="2"/>
</dbReference>
<comment type="subunit">
    <text evidence="6">Component of a pre-mRNA cleavage factor complex. Interacts directly with PCF11.</text>
</comment>
<dbReference type="InterPro" id="IPR027417">
    <property type="entry name" value="P-loop_NTPase"/>
</dbReference>
<dbReference type="EMBL" id="CVQI01032940">
    <property type="protein sequence ID" value="CRK42816.1"/>
    <property type="molecule type" value="Genomic_DNA"/>
</dbReference>
<dbReference type="InterPro" id="IPR032319">
    <property type="entry name" value="CLP1_P"/>
</dbReference>
<dbReference type="GO" id="GO:0031124">
    <property type="term" value="P:mRNA 3'-end processing"/>
    <property type="evidence" value="ECO:0007669"/>
    <property type="project" value="UniProtKB-UniRule"/>
</dbReference>
<dbReference type="Pfam" id="PF17132">
    <property type="entry name" value="Glyco_hydro_106"/>
    <property type="match status" value="1"/>
</dbReference>
<dbReference type="GO" id="GO:0051731">
    <property type="term" value="F:polynucleotide 5'-hydroxyl-kinase activity"/>
    <property type="evidence" value="ECO:0007669"/>
    <property type="project" value="InterPro"/>
</dbReference>
<dbReference type="GO" id="GO:0005849">
    <property type="term" value="C:mRNA cleavage factor complex"/>
    <property type="evidence" value="ECO:0007669"/>
    <property type="project" value="UniProtKB-UniRule"/>
</dbReference>
<keyword evidence="5 6" id="KW-0067">ATP-binding</keyword>
<dbReference type="SMART" id="SM00382">
    <property type="entry name" value="AAA"/>
    <property type="match status" value="2"/>
</dbReference>
<name>A0A0G4N8C9_VERLO</name>
<protein>
    <recommendedName>
        <fullName evidence="3">Polynucleotide 5'-hydroxyl-kinase GRC3</fullName>
    </recommendedName>
    <alternativeName>
        <fullName evidence="2">Polynucleotide 5'-hydroxyl-kinase grc3</fullName>
    </alternativeName>
</protein>
<comment type="function">
    <text evidence="1">Polynucleotide 5'-kinase involved in rRNA processing.</text>
</comment>
<dbReference type="Gene3D" id="2.60.120.1030">
    <property type="entry name" value="Clp1, DNA binding domain"/>
    <property type="match status" value="2"/>
</dbReference>
<evidence type="ECO:0000256" key="4">
    <source>
        <dbReference type="ARBA" id="ARBA00022741"/>
    </source>
</evidence>
<dbReference type="HAMAP" id="MF_03035">
    <property type="entry name" value="Clp1"/>
    <property type="match status" value="1"/>
</dbReference>
<dbReference type="InterPro" id="IPR028606">
    <property type="entry name" value="Clp1"/>
</dbReference>
<organism evidence="8 9">
    <name type="scientific">Verticillium longisporum</name>
    <name type="common">Verticillium dahliae var. longisporum</name>
    <dbReference type="NCBI Taxonomy" id="100787"/>
    <lineage>
        <taxon>Eukaryota</taxon>
        <taxon>Fungi</taxon>
        <taxon>Dikarya</taxon>
        <taxon>Ascomycota</taxon>
        <taxon>Pezizomycotina</taxon>
        <taxon>Sordariomycetes</taxon>
        <taxon>Hypocreomycetidae</taxon>
        <taxon>Glomerellales</taxon>
        <taxon>Plectosphaerellaceae</taxon>
        <taxon>Verticillium</taxon>
    </lineage>
</organism>